<dbReference type="GO" id="GO:0022857">
    <property type="term" value="F:transmembrane transporter activity"/>
    <property type="evidence" value="ECO:0007669"/>
    <property type="project" value="InterPro"/>
</dbReference>
<keyword evidence="4" id="KW-1003">Cell membrane</keyword>
<protein>
    <submittedName>
        <fullName evidence="9">Iron ABC transporter permease</fullName>
    </submittedName>
</protein>
<evidence type="ECO:0000256" key="6">
    <source>
        <dbReference type="ARBA" id="ARBA00022989"/>
    </source>
</evidence>
<keyword evidence="10" id="KW-1185">Reference proteome</keyword>
<feature type="transmembrane region" description="Helical" evidence="8">
    <location>
        <begin position="268"/>
        <end position="291"/>
    </location>
</feature>
<dbReference type="EMBL" id="JAJFAT010000012">
    <property type="protein sequence ID" value="MCC3145463.1"/>
    <property type="molecule type" value="Genomic_DNA"/>
</dbReference>
<dbReference type="PANTHER" id="PTHR30472">
    <property type="entry name" value="FERRIC ENTEROBACTIN TRANSPORT SYSTEM PERMEASE PROTEIN"/>
    <property type="match status" value="1"/>
</dbReference>
<evidence type="ECO:0000256" key="5">
    <source>
        <dbReference type="ARBA" id="ARBA00022692"/>
    </source>
</evidence>
<evidence type="ECO:0000313" key="9">
    <source>
        <dbReference type="EMBL" id="MCC3145463.1"/>
    </source>
</evidence>
<sequence length="359" mass="38897">MQKIGSENYYDRAFKKRMIFLLFLIFLLVIVTIFSITLGVASITFGDTIKVLFGELFGIGSQDYSSFSRGIVMNLRLPRIALAIITGLALGSSGSIMQSILKNPLASPYTLGIASGSAFGAAAAIVLGDVIFKTIFTAYSSWVIILGAFSFGLLTILIINLIVSLKEGSSAMLILAGVALGYLFSAGVSFLRYVTDHEQLRELAIWLMGGFYQAEWRDIFILTPILILSLILLLKISWDVNALSAGEEVAQNLGIDIRKLRRIGTVTAAFLTSSVVAFTGIIGFVGLVAPHICRMIIGNDNRFLTISSGLAGALFLLGADTAARLIISPAELPVGIITSFFGAPFFIYMLIKKRRSYWS</sequence>
<dbReference type="SUPFAM" id="SSF81345">
    <property type="entry name" value="ABC transporter involved in vitamin B12 uptake, BtuC"/>
    <property type="match status" value="1"/>
</dbReference>
<evidence type="ECO:0000313" key="10">
    <source>
        <dbReference type="Proteomes" id="UP001199296"/>
    </source>
</evidence>
<evidence type="ECO:0000256" key="3">
    <source>
        <dbReference type="ARBA" id="ARBA00022448"/>
    </source>
</evidence>
<keyword evidence="6 8" id="KW-1133">Transmembrane helix</keyword>
<accession>A0AAW4X100</accession>
<comment type="similarity">
    <text evidence="2">Belongs to the binding-protein-dependent transport system permease family. FecCD subfamily.</text>
</comment>
<feature type="transmembrane region" description="Helical" evidence="8">
    <location>
        <begin position="303"/>
        <end position="326"/>
    </location>
</feature>
<keyword evidence="5 8" id="KW-0812">Transmembrane</keyword>
<dbReference type="PANTHER" id="PTHR30472:SF25">
    <property type="entry name" value="ABC TRANSPORTER PERMEASE PROTEIN MJ0876-RELATED"/>
    <property type="match status" value="1"/>
</dbReference>
<keyword evidence="7 8" id="KW-0472">Membrane</keyword>
<dbReference type="AlphaFoldDB" id="A0AAW4X100"/>
<evidence type="ECO:0000256" key="7">
    <source>
        <dbReference type="ARBA" id="ARBA00023136"/>
    </source>
</evidence>
<name>A0AAW4X100_9FIRM</name>
<organism evidence="9 10">
    <name type="scientific">Halanaerobium polyolivorans</name>
    <dbReference type="NCBI Taxonomy" id="2886943"/>
    <lineage>
        <taxon>Bacteria</taxon>
        <taxon>Bacillati</taxon>
        <taxon>Bacillota</taxon>
        <taxon>Clostridia</taxon>
        <taxon>Halanaerobiales</taxon>
        <taxon>Halanaerobiaceae</taxon>
        <taxon>Halanaerobium</taxon>
    </lineage>
</organism>
<dbReference type="CDD" id="cd06550">
    <property type="entry name" value="TM_ABC_iron-siderophores_like"/>
    <property type="match status" value="1"/>
</dbReference>
<dbReference type="FunFam" id="1.10.3470.10:FF:000001">
    <property type="entry name" value="Vitamin B12 ABC transporter permease BtuC"/>
    <property type="match status" value="1"/>
</dbReference>
<dbReference type="Gene3D" id="1.10.3470.10">
    <property type="entry name" value="ABC transporter involved in vitamin B12 uptake, BtuC"/>
    <property type="match status" value="1"/>
</dbReference>
<feature type="transmembrane region" description="Helical" evidence="8">
    <location>
        <begin position="80"/>
        <end position="101"/>
    </location>
</feature>
<feature type="transmembrane region" description="Helical" evidence="8">
    <location>
        <begin position="144"/>
        <end position="165"/>
    </location>
</feature>
<proteinExistence type="inferred from homology"/>
<feature type="transmembrane region" description="Helical" evidence="8">
    <location>
        <begin position="216"/>
        <end position="238"/>
    </location>
</feature>
<dbReference type="InterPro" id="IPR000522">
    <property type="entry name" value="ABC_transptr_permease_BtuC"/>
</dbReference>
<gene>
    <name evidence="9" type="ORF">LJ207_09025</name>
</gene>
<comment type="caution">
    <text evidence="9">The sequence shown here is derived from an EMBL/GenBank/DDBJ whole genome shotgun (WGS) entry which is preliminary data.</text>
</comment>
<feature type="transmembrane region" description="Helical" evidence="8">
    <location>
        <begin position="171"/>
        <end position="195"/>
    </location>
</feature>
<evidence type="ECO:0000256" key="1">
    <source>
        <dbReference type="ARBA" id="ARBA00004651"/>
    </source>
</evidence>
<feature type="transmembrane region" description="Helical" evidence="8">
    <location>
        <begin position="332"/>
        <end position="351"/>
    </location>
</feature>
<dbReference type="Proteomes" id="UP001199296">
    <property type="component" value="Unassembled WGS sequence"/>
</dbReference>
<evidence type="ECO:0000256" key="2">
    <source>
        <dbReference type="ARBA" id="ARBA00007935"/>
    </source>
</evidence>
<evidence type="ECO:0000256" key="4">
    <source>
        <dbReference type="ARBA" id="ARBA00022475"/>
    </source>
</evidence>
<dbReference type="RefSeq" id="WP_229346167.1">
    <property type="nucleotide sequence ID" value="NZ_JAJFAT010000012.1"/>
</dbReference>
<dbReference type="InterPro" id="IPR037294">
    <property type="entry name" value="ABC_BtuC-like"/>
</dbReference>
<keyword evidence="3" id="KW-0813">Transport</keyword>
<dbReference type="GO" id="GO:0033214">
    <property type="term" value="P:siderophore-iron import into cell"/>
    <property type="evidence" value="ECO:0007669"/>
    <property type="project" value="TreeGrafter"/>
</dbReference>
<feature type="transmembrane region" description="Helical" evidence="8">
    <location>
        <begin position="20"/>
        <end position="45"/>
    </location>
</feature>
<dbReference type="GO" id="GO:0005886">
    <property type="term" value="C:plasma membrane"/>
    <property type="evidence" value="ECO:0007669"/>
    <property type="project" value="UniProtKB-SubCell"/>
</dbReference>
<evidence type="ECO:0000256" key="8">
    <source>
        <dbReference type="SAM" id="Phobius"/>
    </source>
</evidence>
<reference evidence="9 10" key="1">
    <citation type="submission" date="2021-10" db="EMBL/GenBank/DDBJ databases">
        <authorList>
            <person name="Grouzdev D.S."/>
            <person name="Pantiukh K.S."/>
            <person name="Krutkina M.S."/>
        </authorList>
    </citation>
    <scope>NUCLEOTIDE SEQUENCE [LARGE SCALE GENOMIC DNA]</scope>
    <source>
        <strain evidence="9 10">Z-7514</strain>
    </source>
</reference>
<feature type="transmembrane region" description="Helical" evidence="8">
    <location>
        <begin position="113"/>
        <end position="132"/>
    </location>
</feature>
<comment type="subcellular location">
    <subcellularLocation>
        <location evidence="1">Cell membrane</location>
        <topology evidence="1">Multi-pass membrane protein</topology>
    </subcellularLocation>
</comment>
<dbReference type="Pfam" id="PF01032">
    <property type="entry name" value="FecCD"/>
    <property type="match status" value="1"/>
</dbReference>